<dbReference type="InterPro" id="IPR007044">
    <property type="entry name" value="Cyclodeamin/CycHdrlase"/>
</dbReference>
<organism evidence="2 3">
    <name type="scientific">Tamaricihabitans halophyticus</name>
    <dbReference type="NCBI Taxonomy" id="1262583"/>
    <lineage>
        <taxon>Bacteria</taxon>
        <taxon>Bacillati</taxon>
        <taxon>Actinomycetota</taxon>
        <taxon>Actinomycetes</taxon>
        <taxon>Pseudonocardiales</taxon>
        <taxon>Pseudonocardiaceae</taxon>
        <taxon>Tamaricihabitans</taxon>
    </lineage>
</organism>
<reference evidence="2 3" key="1">
    <citation type="submission" date="2019-03" db="EMBL/GenBank/DDBJ databases">
        <title>Genomic Encyclopedia of Type Strains, Phase IV (KMG-IV): sequencing the most valuable type-strain genomes for metagenomic binning, comparative biology and taxonomic classification.</title>
        <authorList>
            <person name="Goeker M."/>
        </authorList>
    </citation>
    <scope>NUCLEOTIDE SEQUENCE [LARGE SCALE GENOMIC DNA]</scope>
    <source>
        <strain evidence="2 3">DSM 45765</strain>
    </source>
</reference>
<proteinExistence type="predicted"/>
<dbReference type="Proteomes" id="UP000294911">
    <property type="component" value="Unassembled WGS sequence"/>
</dbReference>
<feature type="domain" description="Cyclodeaminase/cyclohydrolase" evidence="1">
    <location>
        <begin position="9"/>
        <end position="158"/>
    </location>
</feature>
<dbReference type="Pfam" id="PF04961">
    <property type="entry name" value="FTCD_C"/>
    <property type="match status" value="1"/>
</dbReference>
<evidence type="ECO:0000313" key="3">
    <source>
        <dbReference type="Proteomes" id="UP000294911"/>
    </source>
</evidence>
<dbReference type="AlphaFoldDB" id="A0A4R2Q5Y1"/>
<dbReference type="Gene3D" id="1.20.120.680">
    <property type="entry name" value="Formiminotetrahydrofolate cyclodeaminase monomer, up-and-down helical bundle"/>
    <property type="match status" value="1"/>
</dbReference>
<evidence type="ECO:0000259" key="1">
    <source>
        <dbReference type="Pfam" id="PF04961"/>
    </source>
</evidence>
<sequence length="190" mass="19757">MHTIDQRRIGEFLSDVASRTPAPGGGAAAAVTAGTAAGLVAMAARFSTGELAELAERADKLRVEVVPLADADAEVYTEVLAAYRLARSIPDRQQRITDALRAAARVPLRIAEIGADLAQLAARLVEEGNPNLKGDAQGAALLAEGATRTAASLVRINAELGGLGYAWFSAAEECTRVAMGASRATVRCCR</sequence>
<gene>
    <name evidence="2" type="ORF">EV191_12053</name>
</gene>
<keyword evidence="3" id="KW-1185">Reference proteome</keyword>
<accession>A0A4R2Q5Y1</accession>
<dbReference type="RefSeq" id="WP_207894751.1">
    <property type="nucleotide sequence ID" value="NZ_SLXQ01000020.1"/>
</dbReference>
<name>A0A4R2Q5Y1_9PSEU</name>
<dbReference type="GO" id="GO:0003824">
    <property type="term" value="F:catalytic activity"/>
    <property type="evidence" value="ECO:0007669"/>
    <property type="project" value="InterPro"/>
</dbReference>
<dbReference type="EMBL" id="SLXQ01000020">
    <property type="protein sequence ID" value="TCP43899.1"/>
    <property type="molecule type" value="Genomic_DNA"/>
</dbReference>
<comment type="caution">
    <text evidence="2">The sequence shown here is derived from an EMBL/GenBank/DDBJ whole genome shotgun (WGS) entry which is preliminary data.</text>
</comment>
<protein>
    <submittedName>
        <fullName evidence="2">Formiminotetrahydrofolate cyclodeaminase</fullName>
    </submittedName>
</protein>
<evidence type="ECO:0000313" key="2">
    <source>
        <dbReference type="EMBL" id="TCP43899.1"/>
    </source>
</evidence>
<dbReference type="SUPFAM" id="SSF101262">
    <property type="entry name" value="Methenyltetrahydrofolate cyclohydrolase-like"/>
    <property type="match status" value="1"/>
</dbReference>
<dbReference type="InterPro" id="IPR036178">
    <property type="entry name" value="Formintransfe-cycloase-like_sf"/>
</dbReference>